<evidence type="ECO:0000313" key="3">
    <source>
        <dbReference type="Proteomes" id="UP000265120"/>
    </source>
</evidence>
<dbReference type="AlphaFoldDB" id="A0A3P8WD96"/>
<dbReference type="PROSITE" id="PS50835">
    <property type="entry name" value="IG_LIKE"/>
    <property type="match status" value="1"/>
</dbReference>
<proteinExistence type="predicted"/>
<dbReference type="InterPro" id="IPR013783">
    <property type="entry name" value="Ig-like_fold"/>
</dbReference>
<dbReference type="Pfam" id="PF07679">
    <property type="entry name" value="I-set"/>
    <property type="match status" value="1"/>
</dbReference>
<dbReference type="Ensembl" id="ENSCSET00000024996.1">
    <property type="protein sequence ID" value="ENSCSEP00000024664.1"/>
    <property type="gene ID" value="ENSCSEG00000015757.1"/>
</dbReference>
<dbReference type="InParanoid" id="A0A3P8WD96"/>
<dbReference type="SUPFAM" id="SSF48726">
    <property type="entry name" value="Immunoglobulin"/>
    <property type="match status" value="1"/>
</dbReference>
<dbReference type="InterPro" id="IPR013098">
    <property type="entry name" value="Ig_I-set"/>
</dbReference>
<evidence type="ECO:0000313" key="2">
    <source>
        <dbReference type="Ensembl" id="ENSCSEP00000024664.1"/>
    </source>
</evidence>
<reference evidence="2 3" key="1">
    <citation type="journal article" date="2014" name="Nat. Genet.">
        <title>Whole-genome sequence of a flatfish provides insights into ZW sex chromosome evolution and adaptation to a benthic lifestyle.</title>
        <authorList>
            <person name="Chen S."/>
            <person name="Zhang G."/>
            <person name="Shao C."/>
            <person name="Huang Q."/>
            <person name="Liu G."/>
            <person name="Zhang P."/>
            <person name="Song W."/>
            <person name="An N."/>
            <person name="Chalopin D."/>
            <person name="Volff J.N."/>
            <person name="Hong Y."/>
            <person name="Li Q."/>
            <person name="Sha Z."/>
            <person name="Zhou H."/>
            <person name="Xie M."/>
            <person name="Yu Q."/>
            <person name="Liu Y."/>
            <person name="Xiang H."/>
            <person name="Wang N."/>
            <person name="Wu K."/>
            <person name="Yang C."/>
            <person name="Zhou Q."/>
            <person name="Liao X."/>
            <person name="Yang L."/>
            <person name="Hu Q."/>
            <person name="Zhang J."/>
            <person name="Meng L."/>
            <person name="Jin L."/>
            <person name="Tian Y."/>
            <person name="Lian J."/>
            <person name="Yang J."/>
            <person name="Miao G."/>
            <person name="Liu S."/>
            <person name="Liang Z."/>
            <person name="Yan F."/>
            <person name="Li Y."/>
            <person name="Sun B."/>
            <person name="Zhang H."/>
            <person name="Zhang J."/>
            <person name="Zhu Y."/>
            <person name="Du M."/>
            <person name="Zhao Y."/>
            <person name="Schartl M."/>
            <person name="Tang Q."/>
            <person name="Wang J."/>
        </authorList>
    </citation>
    <scope>NUCLEOTIDE SEQUENCE</scope>
</reference>
<dbReference type="FunFam" id="2.60.40.10:FF:000022">
    <property type="entry name" value="Cardiac titin"/>
    <property type="match status" value="1"/>
</dbReference>
<organism evidence="2 3">
    <name type="scientific">Cynoglossus semilaevis</name>
    <name type="common">Tongue sole</name>
    <dbReference type="NCBI Taxonomy" id="244447"/>
    <lineage>
        <taxon>Eukaryota</taxon>
        <taxon>Metazoa</taxon>
        <taxon>Chordata</taxon>
        <taxon>Craniata</taxon>
        <taxon>Vertebrata</taxon>
        <taxon>Euteleostomi</taxon>
        <taxon>Actinopterygii</taxon>
        <taxon>Neopterygii</taxon>
        <taxon>Teleostei</taxon>
        <taxon>Neoteleostei</taxon>
        <taxon>Acanthomorphata</taxon>
        <taxon>Carangaria</taxon>
        <taxon>Pleuronectiformes</taxon>
        <taxon>Pleuronectoidei</taxon>
        <taxon>Cynoglossidae</taxon>
        <taxon>Cynoglossinae</taxon>
        <taxon>Cynoglossus</taxon>
    </lineage>
</organism>
<dbReference type="InterPro" id="IPR003599">
    <property type="entry name" value="Ig_sub"/>
</dbReference>
<dbReference type="STRING" id="244447.ENSCSEP00000024664"/>
<dbReference type="Gene3D" id="2.60.40.10">
    <property type="entry name" value="Immunoglobulins"/>
    <property type="match status" value="1"/>
</dbReference>
<protein>
    <recommendedName>
        <fullName evidence="1">Ig-like domain-containing protein</fullName>
    </recommendedName>
</protein>
<evidence type="ECO:0000259" key="1">
    <source>
        <dbReference type="PROSITE" id="PS50835"/>
    </source>
</evidence>
<dbReference type="SMART" id="SM00409">
    <property type="entry name" value="IG"/>
    <property type="match status" value="1"/>
</dbReference>
<feature type="domain" description="Ig-like" evidence="1">
    <location>
        <begin position="28"/>
        <end position="114"/>
    </location>
</feature>
<reference evidence="2" key="3">
    <citation type="submission" date="2025-09" db="UniProtKB">
        <authorList>
            <consortium name="Ensembl"/>
        </authorList>
    </citation>
    <scope>IDENTIFICATION</scope>
</reference>
<keyword evidence="3" id="KW-1185">Reference proteome</keyword>
<dbReference type="Proteomes" id="UP000265120">
    <property type="component" value="Chromosome 16"/>
</dbReference>
<dbReference type="InterPro" id="IPR036179">
    <property type="entry name" value="Ig-like_dom_sf"/>
</dbReference>
<sequence>MTFSWMKDDCELVDDEYVKMSSEATEPPFFLEKPEAKETLPGKNVSFSARVGGSAPLRVKWFKGAKEMLHGRGCEISLKEDVATLVLLRVESLQGGEYTCQVLNDVGKEHCEVSLFVKGLSLAFFSPHLLFFQSDLDLTDVSLPLRTSQVRQETSGHFLHKGKSSET</sequence>
<dbReference type="PANTHER" id="PTHR47633">
    <property type="entry name" value="IMMUNOGLOBULIN"/>
    <property type="match status" value="1"/>
</dbReference>
<dbReference type="InterPro" id="IPR007110">
    <property type="entry name" value="Ig-like_dom"/>
</dbReference>
<dbReference type="GeneTree" id="ENSGT01110000267173"/>
<reference evidence="2" key="2">
    <citation type="submission" date="2025-08" db="UniProtKB">
        <authorList>
            <consortium name="Ensembl"/>
        </authorList>
    </citation>
    <scope>IDENTIFICATION</scope>
</reference>
<name>A0A3P8WD96_CYNSE</name>
<accession>A0A3P8WD96</accession>